<dbReference type="InterPro" id="IPR014407">
    <property type="entry name" value="McrC_bac"/>
</dbReference>
<dbReference type="PANTHER" id="PTHR38733:SF1">
    <property type="entry name" value="TYPE IV METHYL-DIRECTED RESTRICTION ENZYME ECOKMCRBC"/>
    <property type="match status" value="1"/>
</dbReference>
<dbReference type="PANTHER" id="PTHR38733">
    <property type="entry name" value="PROTEIN MCRC"/>
    <property type="match status" value="1"/>
</dbReference>
<dbReference type="Pfam" id="PF10117">
    <property type="entry name" value="McrBC"/>
    <property type="match status" value="1"/>
</dbReference>
<dbReference type="AlphaFoldDB" id="A0A518K7U6"/>
<organism evidence="1 2">
    <name type="scientific">Botrimarina mediterranea</name>
    <dbReference type="NCBI Taxonomy" id="2528022"/>
    <lineage>
        <taxon>Bacteria</taxon>
        <taxon>Pseudomonadati</taxon>
        <taxon>Planctomycetota</taxon>
        <taxon>Planctomycetia</taxon>
        <taxon>Pirellulales</taxon>
        <taxon>Lacipirellulaceae</taxon>
        <taxon>Botrimarina</taxon>
    </lineage>
</organism>
<dbReference type="Proteomes" id="UP000316426">
    <property type="component" value="Chromosome"/>
</dbReference>
<evidence type="ECO:0000313" key="2">
    <source>
        <dbReference type="Proteomes" id="UP000316426"/>
    </source>
</evidence>
<dbReference type="InterPro" id="IPR019292">
    <property type="entry name" value="McrC"/>
</dbReference>
<proteinExistence type="predicted"/>
<dbReference type="PIRSF" id="PIRSF003109">
    <property type="entry name" value="McrC"/>
    <property type="match status" value="1"/>
</dbReference>
<evidence type="ECO:0000313" key="1">
    <source>
        <dbReference type="EMBL" id="QDV73855.1"/>
    </source>
</evidence>
<accession>A0A518K7U6</accession>
<dbReference type="EMBL" id="CP036349">
    <property type="protein sequence ID" value="QDV73855.1"/>
    <property type="molecule type" value="Genomic_DNA"/>
</dbReference>
<dbReference type="KEGG" id="bmei:Spa11_20540"/>
<dbReference type="GO" id="GO:0009307">
    <property type="term" value="P:DNA restriction-modification system"/>
    <property type="evidence" value="ECO:0007669"/>
    <property type="project" value="InterPro"/>
</dbReference>
<gene>
    <name evidence="1" type="ORF">Spa11_20540</name>
</gene>
<name>A0A518K7U6_9BACT</name>
<dbReference type="REBASE" id="356297">
    <property type="entry name" value="PbaSpa11McrBCP"/>
</dbReference>
<dbReference type="RefSeq" id="WP_145111560.1">
    <property type="nucleotide sequence ID" value="NZ_CP036349.1"/>
</dbReference>
<sequence>MSVSKIPIQNIYYLLAYAWDHFHGGEECDIDPTQCPDIHNLLAMLLGNGVRRLATRGIDKHYHAVRETTAKLRGRVEVLESHRRMTHVSGRMICEFDELTANTLPNRILKSTCERLLASGSQLTVENRQLIRYSLRLLHDVEPVRIESRLFRRFQLHRNNRHYRLLMHVCRLLHDVHLPSEQAGGRRFKNILEDETVMHQLFENFVRQFAVRHCRDAKVSAMQIVWDGEWEEEVGAVLPIMETDVTLNRPDRKTILDCKYYKHALVSRNDRYRLHSSHLYQLTAYLQNKSRDQGWATVEGILLYPAVNHQLDLDFELLGHRIGIKSIDLDRPWSDIHNGLLRLLS</sequence>
<reference evidence="1 2" key="1">
    <citation type="submission" date="2019-02" db="EMBL/GenBank/DDBJ databases">
        <title>Deep-cultivation of Planctomycetes and their phenomic and genomic characterization uncovers novel biology.</title>
        <authorList>
            <person name="Wiegand S."/>
            <person name="Jogler M."/>
            <person name="Boedeker C."/>
            <person name="Pinto D."/>
            <person name="Vollmers J."/>
            <person name="Rivas-Marin E."/>
            <person name="Kohn T."/>
            <person name="Peeters S.H."/>
            <person name="Heuer A."/>
            <person name="Rast P."/>
            <person name="Oberbeckmann S."/>
            <person name="Bunk B."/>
            <person name="Jeske O."/>
            <person name="Meyerdierks A."/>
            <person name="Storesund J.E."/>
            <person name="Kallscheuer N."/>
            <person name="Luecker S."/>
            <person name="Lage O.M."/>
            <person name="Pohl T."/>
            <person name="Merkel B.J."/>
            <person name="Hornburger P."/>
            <person name="Mueller R.-W."/>
            <person name="Bruemmer F."/>
            <person name="Labrenz M."/>
            <person name="Spormann A.M."/>
            <person name="Op den Camp H."/>
            <person name="Overmann J."/>
            <person name="Amann R."/>
            <person name="Jetten M.S.M."/>
            <person name="Mascher T."/>
            <person name="Medema M.H."/>
            <person name="Devos D.P."/>
            <person name="Kaster A.-K."/>
            <person name="Ovreas L."/>
            <person name="Rohde M."/>
            <person name="Galperin M.Y."/>
            <person name="Jogler C."/>
        </authorList>
    </citation>
    <scope>NUCLEOTIDE SEQUENCE [LARGE SCALE GENOMIC DNA]</scope>
    <source>
        <strain evidence="1 2">Spa11</strain>
    </source>
</reference>
<keyword evidence="2" id="KW-1185">Reference proteome</keyword>
<protein>
    <submittedName>
        <fullName evidence="1">5-methylcytosine-specific restriction enzyme subunit McrC</fullName>
    </submittedName>
</protein>